<dbReference type="CDD" id="cd19166">
    <property type="entry name" value="HemeO-bac"/>
    <property type="match status" value="1"/>
</dbReference>
<reference evidence="1 2" key="1">
    <citation type="submission" date="2019-03" db="EMBL/GenBank/DDBJ databases">
        <title>Dyadobacter AR-3-6 sp. nov., isolated from arctic soil.</title>
        <authorList>
            <person name="Chaudhary D.K."/>
        </authorList>
    </citation>
    <scope>NUCLEOTIDE SEQUENCE [LARGE SCALE GENOMIC DNA]</scope>
    <source>
        <strain evidence="1 2">AR-3-6</strain>
    </source>
</reference>
<dbReference type="Pfam" id="PF01126">
    <property type="entry name" value="Heme_oxygenase"/>
    <property type="match status" value="1"/>
</dbReference>
<dbReference type="InterPro" id="IPR016053">
    <property type="entry name" value="Haem_Oase-like"/>
</dbReference>
<accession>A0A4R5DHV3</accession>
<dbReference type="Gene3D" id="1.20.910.10">
    <property type="entry name" value="Heme oxygenase-like"/>
    <property type="match status" value="1"/>
</dbReference>
<comment type="caution">
    <text evidence="1">The sequence shown here is derived from an EMBL/GenBank/DDBJ whole genome shotgun (WGS) entry which is preliminary data.</text>
</comment>
<gene>
    <name evidence="1" type="ORF">E0F88_21175</name>
</gene>
<dbReference type="GO" id="GO:0004392">
    <property type="term" value="F:heme oxygenase (decyclizing) activity"/>
    <property type="evidence" value="ECO:0007669"/>
    <property type="project" value="InterPro"/>
</dbReference>
<proteinExistence type="predicted"/>
<dbReference type="Proteomes" id="UP000294850">
    <property type="component" value="Unassembled WGS sequence"/>
</dbReference>
<dbReference type="GO" id="GO:0006788">
    <property type="term" value="P:heme oxidation"/>
    <property type="evidence" value="ECO:0007669"/>
    <property type="project" value="InterPro"/>
</dbReference>
<dbReference type="AlphaFoldDB" id="A0A4R5DHV3"/>
<dbReference type="RefSeq" id="WP_131960277.1">
    <property type="nucleotide sequence ID" value="NZ_SMFL01000008.1"/>
</dbReference>
<dbReference type="SUPFAM" id="SSF48613">
    <property type="entry name" value="Heme oxygenase-like"/>
    <property type="match status" value="1"/>
</dbReference>
<evidence type="ECO:0000313" key="1">
    <source>
        <dbReference type="EMBL" id="TDE12857.1"/>
    </source>
</evidence>
<keyword evidence="2" id="KW-1185">Reference proteome</keyword>
<dbReference type="OrthoDB" id="114943at2"/>
<name>A0A4R5DHV3_9BACT</name>
<dbReference type="InterPro" id="IPR016084">
    <property type="entry name" value="Haem_Oase-like_multi-hlx"/>
</dbReference>
<dbReference type="EMBL" id="SMFL01000008">
    <property type="protein sequence ID" value="TDE12857.1"/>
    <property type="molecule type" value="Genomic_DNA"/>
</dbReference>
<evidence type="ECO:0000313" key="2">
    <source>
        <dbReference type="Proteomes" id="UP000294850"/>
    </source>
</evidence>
<protein>
    <submittedName>
        <fullName evidence="1">Heme oxygenase</fullName>
    </submittedName>
</protein>
<organism evidence="1 2">
    <name type="scientific">Dyadobacter psychrotolerans</name>
    <dbReference type="NCBI Taxonomy" id="2541721"/>
    <lineage>
        <taxon>Bacteria</taxon>
        <taxon>Pseudomonadati</taxon>
        <taxon>Bacteroidota</taxon>
        <taxon>Cytophagia</taxon>
        <taxon>Cytophagales</taxon>
        <taxon>Spirosomataceae</taxon>
        <taxon>Dyadobacter</taxon>
    </lineage>
</organism>
<sequence>MNELTVSKQNQDVFLSNLRQETADSHRQLEENEFSKAILDPAVTLNGYQTYIAKLYGVTFACETEIYPILEPVLTDLAQRKKSQLIIRDLFNTGISPEITDKLPGYHFRANGIAEALGVMYVLEGSTLGGKILYKHINNTLGLDASHGASYFWGYGTETGLLWKTFISSLAAFAVQKSCEKEIISSAVQTFTAINNWLDQARINW</sequence>